<sequence length="206" mass="23037">MKSSQILPTARAEKRRVFDQDLAGEEEDVGLACPPFDEEGFMAAEASYFDLSEEGFFSRVHEDHKSAERVQGSPGNLSAALIKKTRHGKGKDMKVLEDQVSKRKNNACKDTSTTPEAKIFIEPKKTLAKAAIGDGLLSFEEKITLAKRKLHERYDQVAKAITEKRRKQIQVLSLSELPKAPQENCRPRRGFTPKFKSCAGSHCTSR</sequence>
<keyword evidence="3" id="KW-1185">Reference proteome</keyword>
<name>A0A5N5P052_9ROSI</name>
<comment type="caution">
    <text evidence="2">The sequence shown here is derived from an EMBL/GenBank/DDBJ whole genome shotgun (WGS) entry which is preliminary data.</text>
</comment>
<feature type="region of interest" description="Disordered" evidence="1">
    <location>
        <begin position="84"/>
        <end position="111"/>
    </location>
</feature>
<organism evidence="2 3">
    <name type="scientific">Salix brachista</name>
    <dbReference type="NCBI Taxonomy" id="2182728"/>
    <lineage>
        <taxon>Eukaryota</taxon>
        <taxon>Viridiplantae</taxon>
        <taxon>Streptophyta</taxon>
        <taxon>Embryophyta</taxon>
        <taxon>Tracheophyta</taxon>
        <taxon>Spermatophyta</taxon>
        <taxon>Magnoliopsida</taxon>
        <taxon>eudicotyledons</taxon>
        <taxon>Gunneridae</taxon>
        <taxon>Pentapetalae</taxon>
        <taxon>rosids</taxon>
        <taxon>fabids</taxon>
        <taxon>Malpighiales</taxon>
        <taxon>Salicaceae</taxon>
        <taxon>Saliceae</taxon>
        <taxon>Salix</taxon>
    </lineage>
</organism>
<evidence type="ECO:0000313" key="2">
    <source>
        <dbReference type="EMBL" id="KAB5573024.1"/>
    </source>
</evidence>
<gene>
    <name evidence="2" type="ORF">DKX38_000218</name>
</gene>
<accession>A0A5N5P052</accession>
<dbReference type="Proteomes" id="UP000326939">
    <property type="component" value="Chromosome 1"/>
</dbReference>
<evidence type="ECO:0000313" key="3">
    <source>
        <dbReference type="Proteomes" id="UP000326939"/>
    </source>
</evidence>
<dbReference type="PANTHER" id="PTHR46554">
    <property type="entry name" value="MEDIATOR OF RNA POLYMERASE II TRANSCRIPTION SUBUNIT 26A-RELATED"/>
    <property type="match status" value="1"/>
</dbReference>
<dbReference type="PANTHER" id="PTHR46554:SF2">
    <property type="entry name" value="TFIIS N-TERMINAL DOMAIN-CONTAINING PROTEIN"/>
    <property type="match status" value="1"/>
</dbReference>
<evidence type="ECO:0000256" key="1">
    <source>
        <dbReference type="SAM" id="MobiDB-lite"/>
    </source>
</evidence>
<proteinExistence type="predicted"/>
<feature type="compositionally biased region" description="Basic and acidic residues" evidence="1">
    <location>
        <begin position="90"/>
        <end position="101"/>
    </location>
</feature>
<protein>
    <submittedName>
        <fullName evidence="2">Uncharacterized protein</fullName>
    </submittedName>
</protein>
<reference evidence="3" key="1">
    <citation type="journal article" date="2019" name="Gigascience">
        <title>De novo genome assembly of the endangered Acer yangbiense, a plant species with extremely small populations endemic to Yunnan Province, China.</title>
        <authorList>
            <person name="Yang J."/>
            <person name="Wariss H.M."/>
            <person name="Tao L."/>
            <person name="Zhang R."/>
            <person name="Yun Q."/>
            <person name="Hollingsworth P."/>
            <person name="Dao Z."/>
            <person name="Luo G."/>
            <person name="Guo H."/>
            <person name="Ma Y."/>
            <person name="Sun W."/>
        </authorList>
    </citation>
    <scope>NUCLEOTIDE SEQUENCE [LARGE SCALE GENOMIC DNA]</scope>
    <source>
        <strain evidence="3">cv. br00</strain>
    </source>
</reference>
<dbReference type="AlphaFoldDB" id="A0A5N5P052"/>
<dbReference type="EMBL" id="VDCV01000001">
    <property type="protein sequence ID" value="KAB5573024.1"/>
    <property type="molecule type" value="Genomic_DNA"/>
</dbReference>